<dbReference type="Pfam" id="PF04177">
    <property type="entry name" value="TAP42"/>
    <property type="match status" value="1"/>
</dbReference>
<comment type="caution">
    <text evidence="1">The sequence shown here is derived from an EMBL/GenBank/DDBJ whole genome shotgun (WGS) entry which is preliminary data.</text>
</comment>
<dbReference type="InterPro" id="IPR007304">
    <property type="entry name" value="TAP46-like"/>
</dbReference>
<sequence>MALQEDDEKKLSEIFDIVYKNYIFCETTNESSSSVIVQKKVKESFEICEKLVAMVNSLELFSKNERLEEISTSDIKMMMLPAFMGYYRGKVTKDDRMSVLKESQIFFIDFLKLAKLYGIASIDLPNVGEENVSELENSKTQTENLVEMSNIRAKKIERHREKVKLKEKLNELRSAIDKPSADEEIVRDFYITQLKEWVSLSYEELDNIDRELEIFNFMKNRSASDSSEVGTKPKEQPKKPLRPFILTKSAVQAAVFGAGYPSLPTYTLEEFYEEQFANGNVPPAKYICYKQLS</sequence>
<proteinExistence type="predicted"/>
<dbReference type="PANTHER" id="PTHR10933:SF9">
    <property type="entry name" value="IMMUNOGLOBULIN-BINDING PROTEIN 1"/>
    <property type="match status" value="1"/>
</dbReference>
<dbReference type="GO" id="GO:0005829">
    <property type="term" value="C:cytosol"/>
    <property type="evidence" value="ECO:0007669"/>
    <property type="project" value="TreeGrafter"/>
</dbReference>
<dbReference type="Proteomes" id="UP000549394">
    <property type="component" value="Unassembled WGS sequence"/>
</dbReference>
<dbReference type="GO" id="GO:0051721">
    <property type="term" value="F:protein phosphatase 2A binding"/>
    <property type="evidence" value="ECO:0007669"/>
    <property type="project" value="TreeGrafter"/>
</dbReference>
<reference evidence="1 2" key="1">
    <citation type="submission" date="2020-08" db="EMBL/GenBank/DDBJ databases">
        <authorList>
            <person name="Hejnol A."/>
        </authorList>
    </citation>
    <scope>NUCLEOTIDE SEQUENCE [LARGE SCALE GENOMIC DNA]</scope>
</reference>
<dbReference type="GO" id="GO:0009966">
    <property type="term" value="P:regulation of signal transduction"/>
    <property type="evidence" value="ECO:0007669"/>
    <property type="project" value="InterPro"/>
</dbReference>
<dbReference type="InterPro" id="IPR038511">
    <property type="entry name" value="TAP42/TAP46-like_sf"/>
</dbReference>
<dbReference type="EMBL" id="CAJFCJ010000006">
    <property type="protein sequence ID" value="CAD5115791.1"/>
    <property type="molecule type" value="Genomic_DNA"/>
</dbReference>
<protein>
    <submittedName>
        <fullName evidence="1">DgyrCDS4733</fullName>
    </submittedName>
</protein>
<dbReference type="AlphaFoldDB" id="A0A7I8VHM4"/>
<keyword evidence="2" id="KW-1185">Reference proteome</keyword>
<name>A0A7I8VHM4_9ANNE</name>
<dbReference type="PANTHER" id="PTHR10933">
    <property type="entry name" value="IMMUNOGLOBULIN-BINDING PROTEIN 1"/>
    <property type="match status" value="1"/>
</dbReference>
<accession>A0A7I8VHM4</accession>
<evidence type="ECO:0000313" key="2">
    <source>
        <dbReference type="Proteomes" id="UP000549394"/>
    </source>
</evidence>
<gene>
    <name evidence="1" type="ORF">DGYR_LOCUS4490</name>
</gene>
<dbReference type="GO" id="GO:0035303">
    <property type="term" value="P:regulation of dephosphorylation"/>
    <property type="evidence" value="ECO:0007669"/>
    <property type="project" value="TreeGrafter"/>
</dbReference>
<evidence type="ECO:0000313" key="1">
    <source>
        <dbReference type="EMBL" id="CAD5115791.1"/>
    </source>
</evidence>
<dbReference type="OrthoDB" id="10261753at2759"/>
<organism evidence="1 2">
    <name type="scientific">Dimorphilus gyrociliatus</name>
    <dbReference type="NCBI Taxonomy" id="2664684"/>
    <lineage>
        <taxon>Eukaryota</taxon>
        <taxon>Metazoa</taxon>
        <taxon>Spiralia</taxon>
        <taxon>Lophotrochozoa</taxon>
        <taxon>Annelida</taxon>
        <taxon>Polychaeta</taxon>
        <taxon>Polychaeta incertae sedis</taxon>
        <taxon>Dinophilidae</taxon>
        <taxon>Dimorphilus</taxon>
    </lineage>
</organism>
<dbReference type="Gene3D" id="1.25.40.540">
    <property type="entry name" value="TAP42-like family"/>
    <property type="match status" value="1"/>
</dbReference>